<organism evidence="3 4">
    <name type="scientific">Macrolepiota fuliginosa MF-IS2</name>
    <dbReference type="NCBI Taxonomy" id="1400762"/>
    <lineage>
        <taxon>Eukaryota</taxon>
        <taxon>Fungi</taxon>
        <taxon>Dikarya</taxon>
        <taxon>Basidiomycota</taxon>
        <taxon>Agaricomycotina</taxon>
        <taxon>Agaricomycetes</taxon>
        <taxon>Agaricomycetidae</taxon>
        <taxon>Agaricales</taxon>
        <taxon>Agaricineae</taxon>
        <taxon>Agaricaceae</taxon>
        <taxon>Macrolepiota</taxon>
    </lineage>
</organism>
<dbReference type="AlphaFoldDB" id="A0A9P6BYM0"/>
<comment type="caution">
    <text evidence="3">The sequence shown here is derived from an EMBL/GenBank/DDBJ whole genome shotgun (WGS) entry which is preliminary data.</text>
</comment>
<reference evidence="3" key="1">
    <citation type="submission" date="2020-11" db="EMBL/GenBank/DDBJ databases">
        <authorList>
            <consortium name="DOE Joint Genome Institute"/>
            <person name="Ahrendt S."/>
            <person name="Riley R."/>
            <person name="Andreopoulos W."/>
            <person name="Labutti K."/>
            <person name="Pangilinan J."/>
            <person name="Ruiz-Duenas F.J."/>
            <person name="Barrasa J.M."/>
            <person name="Sanchez-Garcia M."/>
            <person name="Camarero S."/>
            <person name="Miyauchi S."/>
            <person name="Serrano A."/>
            <person name="Linde D."/>
            <person name="Babiker R."/>
            <person name="Drula E."/>
            <person name="Ayuso-Fernandez I."/>
            <person name="Pacheco R."/>
            <person name="Padilla G."/>
            <person name="Ferreira P."/>
            <person name="Barriuso J."/>
            <person name="Kellner H."/>
            <person name="Castanera R."/>
            <person name="Alfaro M."/>
            <person name="Ramirez L."/>
            <person name="Pisabarro A.G."/>
            <person name="Kuo A."/>
            <person name="Tritt A."/>
            <person name="Lipzen A."/>
            <person name="He G."/>
            <person name="Yan M."/>
            <person name="Ng V."/>
            <person name="Cullen D."/>
            <person name="Martin F."/>
            <person name="Rosso M.-N."/>
            <person name="Henrissat B."/>
            <person name="Hibbett D."/>
            <person name="Martinez A.T."/>
            <person name="Grigoriev I.V."/>
        </authorList>
    </citation>
    <scope>NUCLEOTIDE SEQUENCE</scope>
    <source>
        <strain evidence="3">MF-IS2</strain>
    </source>
</reference>
<feature type="chain" id="PRO_5040513600" description="Fruit-body specific protein a" evidence="2">
    <location>
        <begin position="20"/>
        <end position="500"/>
    </location>
</feature>
<dbReference type="OrthoDB" id="271448at2759"/>
<evidence type="ECO:0000256" key="1">
    <source>
        <dbReference type="SAM" id="MobiDB-lite"/>
    </source>
</evidence>
<evidence type="ECO:0008006" key="5">
    <source>
        <dbReference type="Google" id="ProtNLM"/>
    </source>
</evidence>
<feature type="compositionally biased region" description="Low complexity" evidence="1">
    <location>
        <begin position="24"/>
        <end position="41"/>
    </location>
</feature>
<proteinExistence type="predicted"/>
<evidence type="ECO:0000313" key="4">
    <source>
        <dbReference type="Proteomes" id="UP000807342"/>
    </source>
</evidence>
<feature type="region of interest" description="Disordered" evidence="1">
    <location>
        <begin position="24"/>
        <end position="46"/>
    </location>
</feature>
<keyword evidence="4" id="KW-1185">Reference proteome</keyword>
<sequence>MKRFSRFLTLAVLTAVATAATTAPVFSPNTPTAPATPANNTLTVNGTETDVDTIASTIQIVDQKTGATTDAPPNQPPPPTTVTAVDGELTNSTVPELANSTTPTKRSLDLSKRLLDGYEVVFDGTGFGPTDRDASIEGTAYLTYTVVSNLTYSVDDCLRFCDRVDGCVFANLYYEYNNALLDWVFSEKSNLKCAVYADVHTAAEKTNFGGQQLKPPPEPLVYIQNSSGYAAKTLVDPPVPDGYELVFGPTNGANNAPGYMGFAFLDKYDVEACTQLCNTRGPDGNGGACQYVNIWRAVVNGVPTTYTCSFYYLVADESTAVNFGQGDLKVTYSRGYKRKSLIQDSGFESFAACPVPDICWTESDQFWVATSPSGGSFDAEIIHDATDAHSGSSAGLLGSGFGSDALAGTLKPTNTLDTVPGKTYLITFFHSSSFSGPDLEADAFVDVMWNGQIVETIRPGFSNWKYFEFRVVAVGNDELAFHGGKAPAWSFIDDVYVFLA</sequence>
<name>A0A9P6BYM0_9AGAR</name>
<gene>
    <name evidence="3" type="ORF">P691DRAFT_764987</name>
</gene>
<protein>
    <recommendedName>
        <fullName evidence="5">Fruit-body specific protein a</fullName>
    </recommendedName>
</protein>
<dbReference type="Proteomes" id="UP000807342">
    <property type="component" value="Unassembled WGS sequence"/>
</dbReference>
<dbReference type="EMBL" id="MU151589">
    <property type="protein sequence ID" value="KAF9442645.1"/>
    <property type="molecule type" value="Genomic_DNA"/>
</dbReference>
<evidence type="ECO:0000313" key="3">
    <source>
        <dbReference type="EMBL" id="KAF9442645.1"/>
    </source>
</evidence>
<keyword evidence="2" id="KW-0732">Signal</keyword>
<feature type="signal peptide" evidence="2">
    <location>
        <begin position="1"/>
        <end position="19"/>
    </location>
</feature>
<accession>A0A9P6BYM0</accession>
<evidence type="ECO:0000256" key="2">
    <source>
        <dbReference type="SAM" id="SignalP"/>
    </source>
</evidence>